<dbReference type="STRING" id="1505907.TEU_06160"/>
<dbReference type="HOGENOM" id="CLU_088839_0_0_2"/>
<dbReference type="Proteomes" id="UP000029980">
    <property type="component" value="Chromosome"/>
</dbReference>
<evidence type="ECO:0000256" key="1">
    <source>
        <dbReference type="ARBA" id="ARBA00001966"/>
    </source>
</evidence>
<feature type="domain" description="NADH:ubiquinone oxidoreductase-like 20kDa subunit" evidence="7">
    <location>
        <begin position="19"/>
        <end position="144"/>
    </location>
</feature>
<dbReference type="SUPFAM" id="SSF56770">
    <property type="entry name" value="HydA/Nqo6-like"/>
    <property type="match status" value="1"/>
</dbReference>
<protein>
    <submittedName>
        <fullName evidence="8">Hydrogenase</fullName>
    </submittedName>
</protein>
<keyword evidence="4" id="KW-0479">Metal-binding</keyword>
<accession>A0A097QTZ2</accession>
<evidence type="ECO:0000313" key="9">
    <source>
        <dbReference type="Proteomes" id="UP000029980"/>
    </source>
</evidence>
<sequence length="279" mass="32140">MMGRRLKSVWVYHVDAGSCNGCDIEVLDVLSPYYDLERLGVKVVPNPRHADALFITGPLTRQTRIMLKKAYEAMPPKPRIVVAIGTCASSGGIFYNSYALYNTSPQRGRDRLRSGGPEMIVPIDMYIPGCPPSPEEILYGVAQLLGIKEKKMKGEYWIALPPKETPKAENEVEFRIPNRPIPLRYWLTLREELRRVIGYYDREAVLNDFIELVDRAFKESPENPREKLHDLVTGYFLKEKDSRVGFAMRFLENEFWRLYDEYRSLGEALRKKYPVTAGV</sequence>
<dbReference type="GO" id="GO:0046872">
    <property type="term" value="F:metal ion binding"/>
    <property type="evidence" value="ECO:0007669"/>
    <property type="project" value="UniProtKB-KW"/>
</dbReference>
<evidence type="ECO:0000256" key="5">
    <source>
        <dbReference type="ARBA" id="ARBA00023004"/>
    </source>
</evidence>
<dbReference type="EMBL" id="CP008887">
    <property type="protein sequence ID" value="AIU69943.1"/>
    <property type="molecule type" value="Genomic_DNA"/>
</dbReference>
<dbReference type="GO" id="GO:0051539">
    <property type="term" value="F:4 iron, 4 sulfur cluster binding"/>
    <property type="evidence" value="ECO:0007669"/>
    <property type="project" value="UniProtKB-KW"/>
</dbReference>
<evidence type="ECO:0000256" key="4">
    <source>
        <dbReference type="ARBA" id="ARBA00022723"/>
    </source>
</evidence>
<keyword evidence="5" id="KW-0408">Iron</keyword>
<keyword evidence="6" id="KW-0411">Iron-sulfur</keyword>
<gene>
    <name evidence="8" type="ORF">TEU_06160</name>
</gene>
<evidence type="ECO:0000256" key="6">
    <source>
        <dbReference type="ARBA" id="ARBA00023014"/>
    </source>
</evidence>
<dbReference type="Gene3D" id="3.40.50.12280">
    <property type="match status" value="1"/>
</dbReference>
<dbReference type="InterPro" id="IPR006137">
    <property type="entry name" value="NADH_UbQ_OxRdtase-like_20kDa"/>
</dbReference>
<dbReference type="KEGG" id="teu:TEU_06160"/>
<dbReference type="PANTHER" id="PTHR42989">
    <property type="entry name" value="HYDROGENASE-4 COMPONENT I"/>
    <property type="match status" value="1"/>
</dbReference>
<comment type="similarity">
    <text evidence="2">Belongs to the complex I 20 kDa subunit family.</text>
</comment>
<evidence type="ECO:0000259" key="7">
    <source>
        <dbReference type="Pfam" id="PF01058"/>
    </source>
</evidence>
<dbReference type="Pfam" id="PF01058">
    <property type="entry name" value="Oxidored_q6"/>
    <property type="match status" value="1"/>
</dbReference>
<evidence type="ECO:0000256" key="2">
    <source>
        <dbReference type="ARBA" id="ARBA00009173"/>
    </source>
</evidence>
<evidence type="ECO:0000256" key="3">
    <source>
        <dbReference type="ARBA" id="ARBA00022485"/>
    </source>
</evidence>
<dbReference type="InterPro" id="IPR052375">
    <property type="entry name" value="Complex_I_20kDa-like"/>
</dbReference>
<name>A0A097QTZ2_9EURY</name>
<dbReference type="PANTHER" id="PTHR42989:SF1">
    <property type="entry name" value="FORMATE HYDROGENLYASE SUBUNIT 7-RELATED"/>
    <property type="match status" value="1"/>
</dbReference>
<keyword evidence="9" id="KW-1185">Reference proteome</keyword>
<organism evidence="8 9">
    <name type="scientific">Thermococcus eurythermalis</name>
    <dbReference type="NCBI Taxonomy" id="1505907"/>
    <lineage>
        <taxon>Archaea</taxon>
        <taxon>Methanobacteriati</taxon>
        <taxon>Methanobacteriota</taxon>
        <taxon>Thermococci</taxon>
        <taxon>Thermococcales</taxon>
        <taxon>Thermococcaceae</taxon>
        <taxon>Thermococcus</taxon>
    </lineage>
</organism>
<keyword evidence="3" id="KW-0004">4Fe-4S</keyword>
<evidence type="ECO:0000313" key="8">
    <source>
        <dbReference type="EMBL" id="AIU69943.1"/>
    </source>
</evidence>
<reference evidence="8 9" key="1">
    <citation type="journal article" date="2015" name="Int. J. Syst. Evol. Microbiol.">
        <title>Thermococcus eurythermalis sp. nov., a conditional piezophilic hyperthermophilic archaeon with a wide temperature range isolated from an oil-immersed chimney in the Guaymas Basin.</title>
        <authorList>
            <person name="Zhao W."/>
            <person name="Zeng X."/>
            <person name="Xiao X."/>
        </authorList>
    </citation>
    <scope>NUCLEOTIDE SEQUENCE [LARGE SCALE GENOMIC DNA]</scope>
    <source>
        <strain evidence="8 9">A501</strain>
    </source>
</reference>
<comment type="cofactor">
    <cofactor evidence="1">
        <name>[4Fe-4S] cluster</name>
        <dbReference type="ChEBI" id="CHEBI:49883"/>
    </cofactor>
</comment>
<proteinExistence type="inferred from homology"/>
<dbReference type="AlphaFoldDB" id="A0A097QTZ2"/>